<keyword evidence="5" id="KW-0732">Signal</keyword>
<keyword evidence="3 5" id="KW-0789">Thiol protease inhibitor</keyword>
<proteinExistence type="inferred from homology"/>
<evidence type="ECO:0000256" key="4">
    <source>
        <dbReference type="ARBA" id="ARBA00022821"/>
    </source>
</evidence>
<dbReference type="CDD" id="cd00042">
    <property type="entry name" value="CY"/>
    <property type="match status" value="1"/>
</dbReference>
<keyword evidence="2 5" id="KW-0646">Protease inhibitor</keyword>
<sequence>MPRRCGAALLALAVLLAAAAAAVPGAAGFHLGGDESGLVRGMLAAIREQAEAEDAARFAVAEHNRNQGSALEFARVVNAKRQVVAGTMHDLMLEVVDAGKKSLYKAKVWVKPWENFKAVVEFSHAGESQSESSSASDGSTGQVIPKLSVQTYMSRKTRMHINENNVLSVDTSSSSQLTLD</sequence>
<comment type="similarity">
    <text evidence="1 5">Belongs to the cystatin family. Phytocystatin subfamily.</text>
</comment>
<protein>
    <recommendedName>
        <fullName evidence="5">Cysteine proteinase inhibitor</fullName>
    </recommendedName>
</protein>
<dbReference type="SMART" id="SM00043">
    <property type="entry name" value="CY"/>
    <property type="match status" value="1"/>
</dbReference>
<dbReference type="Pfam" id="PF16845">
    <property type="entry name" value="SQAPI"/>
    <property type="match status" value="1"/>
</dbReference>
<evidence type="ECO:0000256" key="1">
    <source>
        <dbReference type="ARBA" id="ARBA00007233"/>
    </source>
</evidence>
<organism evidence="7 8">
    <name type="scientific">Lolium multiflorum</name>
    <name type="common">Italian ryegrass</name>
    <name type="synonym">Lolium perenne subsp. multiflorum</name>
    <dbReference type="NCBI Taxonomy" id="4521"/>
    <lineage>
        <taxon>Eukaryota</taxon>
        <taxon>Viridiplantae</taxon>
        <taxon>Streptophyta</taxon>
        <taxon>Embryophyta</taxon>
        <taxon>Tracheophyta</taxon>
        <taxon>Spermatophyta</taxon>
        <taxon>Magnoliopsida</taxon>
        <taxon>Liliopsida</taxon>
        <taxon>Poales</taxon>
        <taxon>Poaceae</taxon>
        <taxon>BOP clade</taxon>
        <taxon>Pooideae</taxon>
        <taxon>Poodae</taxon>
        <taxon>Poeae</taxon>
        <taxon>Poeae Chloroplast Group 2 (Poeae type)</taxon>
        <taxon>Loliodinae</taxon>
        <taxon>Loliinae</taxon>
        <taxon>Lolium</taxon>
    </lineage>
</organism>
<dbReference type="InterPro" id="IPR027214">
    <property type="entry name" value="Cystatin"/>
</dbReference>
<dbReference type="FunFam" id="3.10.450.10:FF:000016">
    <property type="entry name" value="Cysteine proteinase inhibitor"/>
    <property type="match status" value="1"/>
</dbReference>
<dbReference type="GO" id="GO:0004869">
    <property type="term" value="F:cysteine-type endopeptidase inhibitor activity"/>
    <property type="evidence" value="ECO:0007669"/>
    <property type="project" value="UniProtKB-KW"/>
</dbReference>
<dbReference type="PANTHER" id="PTHR11413:SF124">
    <property type="entry name" value="CYSTEINE PROTEINASE INHIBITOR 3"/>
    <property type="match status" value="1"/>
</dbReference>
<evidence type="ECO:0000313" key="8">
    <source>
        <dbReference type="Proteomes" id="UP001231189"/>
    </source>
</evidence>
<dbReference type="AlphaFoldDB" id="A0AAD8X4P7"/>
<gene>
    <name evidence="7" type="ORF">QYE76_013283</name>
</gene>
<name>A0AAD8X4P7_LOLMU</name>
<dbReference type="InterPro" id="IPR046350">
    <property type="entry name" value="Cystatin_sf"/>
</dbReference>
<dbReference type="PANTHER" id="PTHR11413">
    <property type="entry name" value="CYSTATIN FAMILY MEMBER"/>
    <property type="match status" value="1"/>
</dbReference>
<dbReference type="Proteomes" id="UP001231189">
    <property type="component" value="Unassembled WGS sequence"/>
</dbReference>
<reference evidence="7" key="1">
    <citation type="submission" date="2023-07" db="EMBL/GenBank/DDBJ databases">
        <title>A chromosome-level genome assembly of Lolium multiflorum.</title>
        <authorList>
            <person name="Chen Y."/>
            <person name="Copetti D."/>
            <person name="Kolliker R."/>
            <person name="Studer B."/>
        </authorList>
    </citation>
    <scope>NUCLEOTIDE SEQUENCE</scope>
    <source>
        <strain evidence="7">02402/16</strain>
        <tissue evidence="7">Leaf</tissue>
    </source>
</reference>
<keyword evidence="8" id="KW-1185">Reference proteome</keyword>
<evidence type="ECO:0000259" key="6">
    <source>
        <dbReference type="SMART" id="SM00043"/>
    </source>
</evidence>
<feature type="signal peptide" evidence="5">
    <location>
        <begin position="1"/>
        <end position="21"/>
    </location>
</feature>
<dbReference type="PROSITE" id="PS00287">
    <property type="entry name" value="CYSTATIN"/>
    <property type="match status" value="1"/>
</dbReference>
<dbReference type="Gene3D" id="3.10.450.10">
    <property type="match status" value="1"/>
</dbReference>
<comment type="caution">
    <text evidence="7">The sequence shown here is derived from an EMBL/GenBank/DDBJ whole genome shotgun (WGS) entry which is preliminary data.</text>
</comment>
<dbReference type="InterPro" id="IPR018073">
    <property type="entry name" value="Prot_inh_cystat_CS"/>
</dbReference>
<keyword evidence="4" id="KW-0611">Plant defense</keyword>
<dbReference type="EMBL" id="JAUUTY010000001">
    <property type="protein sequence ID" value="KAK1696586.1"/>
    <property type="molecule type" value="Genomic_DNA"/>
</dbReference>
<feature type="chain" id="PRO_5041768807" description="Cysteine proteinase inhibitor" evidence="5">
    <location>
        <begin position="22"/>
        <end position="180"/>
    </location>
</feature>
<dbReference type="GO" id="GO:0006952">
    <property type="term" value="P:defense response"/>
    <property type="evidence" value="ECO:0007669"/>
    <property type="project" value="UniProtKB-KW"/>
</dbReference>
<accession>A0AAD8X4P7</accession>
<evidence type="ECO:0000256" key="3">
    <source>
        <dbReference type="ARBA" id="ARBA00022704"/>
    </source>
</evidence>
<dbReference type="InterPro" id="IPR000010">
    <property type="entry name" value="Cystatin_dom"/>
</dbReference>
<dbReference type="SUPFAM" id="SSF54403">
    <property type="entry name" value="Cystatin/monellin"/>
    <property type="match status" value="1"/>
</dbReference>
<evidence type="ECO:0000313" key="7">
    <source>
        <dbReference type="EMBL" id="KAK1696586.1"/>
    </source>
</evidence>
<feature type="domain" description="Cystatin" evidence="6">
    <location>
        <begin position="37"/>
        <end position="125"/>
    </location>
</feature>
<evidence type="ECO:0000256" key="5">
    <source>
        <dbReference type="RuleBase" id="RU362130"/>
    </source>
</evidence>
<evidence type="ECO:0000256" key="2">
    <source>
        <dbReference type="ARBA" id="ARBA00022690"/>
    </source>
</evidence>